<comment type="similarity">
    <text evidence="2">Belongs to the krueppel C2H2-type zinc-finger protein family.</text>
</comment>
<keyword evidence="15" id="KW-1185">Reference proteome</keyword>
<dbReference type="InterPro" id="IPR036051">
    <property type="entry name" value="KRAB_dom_sf"/>
</dbReference>
<dbReference type="FunFam" id="3.30.160.60:FF:000773">
    <property type="entry name" value="Zinc finger protein 44"/>
    <property type="match status" value="1"/>
</dbReference>
<accession>A0A5J5MR83</accession>
<dbReference type="FunFam" id="3.30.160.60:FF:000344">
    <property type="entry name" value="zinc finger protein 90 homolog"/>
    <property type="match status" value="1"/>
</dbReference>
<dbReference type="FunFam" id="3.30.160.60:FF:000052">
    <property type="entry name" value="zinc finger protein 546 isoform X1"/>
    <property type="match status" value="1"/>
</dbReference>
<protein>
    <recommendedName>
        <fullName evidence="16">Zinc finger protein 283</fullName>
    </recommendedName>
</protein>
<dbReference type="Gene3D" id="3.30.160.60">
    <property type="entry name" value="Classic Zinc Finger"/>
    <property type="match status" value="8"/>
</dbReference>
<dbReference type="GO" id="GO:0000981">
    <property type="term" value="F:DNA-binding transcription factor activity, RNA polymerase II-specific"/>
    <property type="evidence" value="ECO:0007669"/>
    <property type="project" value="TreeGrafter"/>
</dbReference>
<feature type="domain" description="C2H2-type" evidence="12">
    <location>
        <begin position="198"/>
        <end position="225"/>
    </location>
</feature>
<dbReference type="Pfam" id="PF01352">
    <property type="entry name" value="KRAB"/>
    <property type="match status" value="1"/>
</dbReference>
<dbReference type="GO" id="GO:0008270">
    <property type="term" value="F:zinc ion binding"/>
    <property type="evidence" value="ECO:0007669"/>
    <property type="project" value="UniProtKB-KW"/>
</dbReference>
<feature type="domain" description="C2H2-type" evidence="12">
    <location>
        <begin position="338"/>
        <end position="376"/>
    </location>
</feature>
<evidence type="ECO:0000256" key="5">
    <source>
        <dbReference type="ARBA" id="ARBA00022771"/>
    </source>
</evidence>
<organism evidence="14 15">
    <name type="scientific">Muntiacus reevesi</name>
    <name type="common">Reeves' muntjac</name>
    <name type="synonym">Cervus reevesi</name>
    <dbReference type="NCBI Taxonomy" id="9886"/>
    <lineage>
        <taxon>Eukaryota</taxon>
        <taxon>Metazoa</taxon>
        <taxon>Chordata</taxon>
        <taxon>Craniata</taxon>
        <taxon>Vertebrata</taxon>
        <taxon>Euteleostomi</taxon>
        <taxon>Mammalia</taxon>
        <taxon>Eutheria</taxon>
        <taxon>Laurasiatheria</taxon>
        <taxon>Artiodactyla</taxon>
        <taxon>Ruminantia</taxon>
        <taxon>Pecora</taxon>
        <taxon>Cervidae</taxon>
        <taxon>Muntiacinae</taxon>
        <taxon>Muntiacus</taxon>
    </lineage>
</organism>
<feature type="domain" description="KRAB" evidence="13">
    <location>
        <begin position="9"/>
        <end position="85"/>
    </location>
</feature>
<evidence type="ECO:0008006" key="16">
    <source>
        <dbReference type="Google" id="ProtNLM"/>
    </source>
</evidence>
<feature type="domain" description="C2H2-type" evidence="12">
    <location>
        <begin position="226"/>
        <end position="253"/>
    </location>
</feature>
<comment type="caution">
    <text evidence="14">The sequence shown here is derived from an EMBL/GenBank/DDBJ whole genome shotgun (WGS) entry which is preliminary data.</text>
</comment>
<evidence type="ECO:0000313" key="15">
    <source>
        <dbReference type="Proteomes" id="UP000326062"/>
    </source>
</evidence>
<evidence type="ECO:0000256" key="3">
    <source>
        <dbReference type="ARBA" id="ARBA00022723"/>
    </source>
</evidence>
<keyword evidence="8" id="KW-0238">DNA-binding</keyword>
<keyword evidence="4" id="KW-0677">Repeat</keyword>
<dbReference type="FunFam" id="3.30.160.60:FF:000176">
    <property type="entry name" value="zinc finger protein 70"/>
    <property type="match status" value="1"/>
</dbReference>
<dbReference type="GO" id="GO:0000977">
    <property type="term" value="F:RNA polymerase II transcription regulatory region sequence-specific DNA binding"/>
    <property type="evidence" value="ECO:0007669"/>
    <property type="project" value="TreeGrafter"/>
</dbReference>
<evidence type="ECO:0000256" key="11">
    <source>
        <dbReference type="PROSITE-ProRule" id="PRU00042"/>
    </source>
</evidence>
<evidence type="ECO:0000313" key="14">
    <source>
        <dbReference type="EMBL" id="KAB0382740.1"/>
    </source>
</evidence>
<feature type="domain" description="C2H2-type" evidence="12">
    <location>
        <begin position="142"/>
        <end position="169"/>
    </location>
</feature>
<dbReference type="FunFam" id="3.30.160.60:FF:002254">
    <property type="entry name" value="Zinc finger protein 540"/>
    <property type="match status" value="1"/>
</dbReference>
<keyword evidence="3" id="KW-0479">Metal-binding</keyword>
<dbReference type="SUPFAM" id="SSF57667">
    <property type="entry name" value="beta-beta-alpha zinc fingers"/>
    <property type="match status" value="5"/>
</dbReference>
<proteinExistence type="inferred from homology"/>
<dbReference type="AlphaFoldDB" id="A0A5J5MR83"/>
<comment type="subcellular location">
    <subcellularLocation>
        <location evidence="1">Nucleus</location>
    </subcellularLocation>
</comment>
<dbReference type="Proteomes" id="UP000326062">
    <property type="component" value="Chromosome 2"/>
</dbReference>
<dbReference type="PROSITE" id="PS50805">
    <property type="entry name" value="KRAB"/>
    <property type="match status" value="1"/>
</dbReference>
<keyword evidence="9" id="KW-0804">Transcription</keyword>
<evidence type="ECO:0000256" key="10">
    <source>
        <dbReference type="ARBA" id="ARBA00023242"/>
    </source>
</evidence>
<evidence type="ECO:0000256" key="9">
    <source>
        <dbReference type="ARBA" id="ARBA00023163"/>
    </source>
</evidence>
<feature type="domain" description="C2H2-type" evidence="12">
    <location>
        <begin position="310"/>
        <end position="337"/>
    </location>
</feature>
<dbReference type="PANTHER" id="PTHR24381">
    <property type="entry name" value="ZINC FINGER PROTEIN"/>
    <property type="match status" value="1"/>
</dbReference>
<keyword evidence="5 11" id="KW-0863">Zinc-finger</keyword>
<evidence type="ECO:0000256" key="6">
    <source>
        <dbReference type="ARBA" id="ARBA00022833"/>
    </source>
</evidence>
<dbReference type="SUPFAM" id="SSF109640">
    <property type="entry name" value="KRAB domain (Kruppel-associated box)"/>
    <property type="match status" value="1"/>
</dbReference>
<feature type="domain" description="C2H2-type" evidence="12">
    <location>
        <begin position="282"/>
        <end position="309"/>
    </location>
</feature>
<dbReference type="InterPro" id="IPR013087">
    <property type="entry name" value="Znf_C2H2_type"/>
</dbReference>
<dbReference type="InterPro" id="IPR001909">
    <property type="entry name" value="KRAB"/>
</dbReference>
<evidence type="ECO:0000256" key="7">
    <source>
        <dbReference type="ARBA" id="ARBA00023015"/>
    </source>
</evidence>
<dbReference type="SMART" id="SM00349">
    <property type="entry name" value="KRAB"/>
    <property type="match status" value="1"/>
</dbReference>
<dbReference type="PROSITE" id="PS50157">
    <property type="entry name" value="ZINC_FINGER_C2H2_2"/>
    <property type="match status" value="9"/>
</dbReference>
<evidence type="ECO:0000256" key="4">
    <source>
        <dbReference type="ARBA" id="ARBA00022737"/>
    </source>
</evidence>
<dbReference type="Pfam" id="PF00096">
    <property type="entry name" value="zf-C2H2"/>
    <property type="match status" value="5"/>
</dbReference>
<evidence type="ECO:0000256" key="2">
    <source>
        <dbReference type="ARBA" id="ARBA00006991"/>
    </source>
</evidence>
<keyword evidence="6" id="KW-0862">Zinc</keyword>
<evidence type="ECO:0000256" key="8">
    <source>
        <dbReference type="ARBA" id="ARBA00023125"/>
    </source>
</evidence>
<sequence length="434" mass="51263">MSDLLSGLVTFRDVAIDFSQEEWEFLDPAQRDLYVDVMLENYSNLVSLDLESTYETKNTFSKKDIFEINFSQWKIKERNKTIKLEASIFKNNWKCKSRFKGLQGHQERFFSQVIISYEKMPTYKKHESLFAHQRTPNREKPYICKECGKAYSHGSKLVQHERIHMAKKHFECKECGKDFLSAYQLTVHQRFHTGEKPYECKECGKTFSWGSSLVKHERIHTGEKPYECKECGKAFSRGYHLTQHQKIHIGVKSYECKECGKAFFWGSSLAKHEIIHTGEKPYKCKECGKAFSRGYQLTQHHKIHTGKKPYVCKICGRAFCWGYQLTRHQIFHTGKKPYECKECGKTFNLRNILKMRTKKRPFDFCMILNIYTDVKPFNCIWEDSKFNLVLVYQRIHTAVKSCEFKEYGKTCNHGKHLKIHQGIHPNEKPFELQL</sequence>
<evidence type="ECO:0000259" key="13">
    <source>
        <dbReference type="PROSITE" id="PS50805"/>
    </source>
</evidence>
<gene>
    <name evidence="14" type="ORF">FD755_004657</name>
</gene>
<dbReference type="EMBL" id="VCEB01000002">
    <property type="protein sequence ID" value="KAB0382740.1"/>
    <property type="molecule type" value="Genomic_DNA"/>
</dbReference>
<feature type="domain" description="C2H2-type" evidence="12">
    <location>
        <begin position="400"/>
        <end position="429"/>
    </location>
</feature>
<dbReference type="GO" id="GO:0005634">
    <property type="term" value="C:nucleus"/>
    <property type="evidence" value="ECO:0007669"/>
    <property type="project" value="UniProtKB-SubCell"/>
</dbReference>
<dbReference type="FunFam" id="3.30.160.60:FF:000044">
    <property type="entry name" value="zinc finger protein 37 homolog"/>
    <property type="match status" value="1"/>
</dbReference>
<dbReference type="CDD" id="cd07765">
    <property type="entry name" value="KRAB_A-box"/>
    <property type="match status" value="1"/>
</dbReference>
<keyword evidence="7" id="KW-0805">Transcription regulation</keyword>
<dbReference type="FunFam" id="3.30.160.60:FF:000053">
    <property type="entry name" value="zinc finger protein 182 isoform X1"/>
    <property type="match status" value="2"/>
</dbReference>
<dbReference type="PROSITE" id="PS00028">
    <property type="entry name" value="ZINC_FINGER_C2H2_1"/>
    <property type="match status" value="7"/>
</dbReference>
<dbReference type="SMART" id="SM00355">
    <property type="entry name" value="ZnF_C2H2"/>
    <property type="match status" value="7"/>
</dbReference>
<keyword evidence="10" id="KW-0539">Nucleus</keyword>
<name>A0A5J5MR83_MUNRE</name>
<evidence type="ECO:0000256" key="1">
    <source>
        <dbReference type="ARBA" id="ARBA00004123"/>
    </source>
</evidence>
<reference evidence="14 15" key="1">
    <citation type="submission" date="2019-06" db="EMBL/GenBank/DDBJ databases">
        <title>Discovery of a novel chromosome fission-fusion reversal in muntjac.</title>
        <authorList>
            <person name="Mudd A.B."/>
            <person name="Bredeson J.V."/>
            <person name="Baum R."/>
            <person name="Hockemeyer D."/>
            <person name="Rokhsar D.S."/>
        </authorList>
    </citation>
    <scope>NUCLEOTIDE SEQUENCE [LARGE SCALE GENOMIC DNA]</scope>
    <source>
        <strain evidence="14">UCam_UCB_Mr</strain>
        <tissue evidence="14">Fibroblast cell line</tissue>
    </source>
</reference>
<dbReference type="Gene3D" id="6.10.140.140">
    <property type="match status" value="1"/>
</dbReference>
<dbReference type="PANTHER" id="PTHR24381:SF462">
    <property type="entry name" value="ZINC FINGER PROTEIN 566"/>
    <property type="match status" value="1"/>
</dbReference>
<feature type="domain" description="C2H2-type" evidence="12">
    <location>
        <begin position="254"/>
        <end position="281"/>
    </location>
</feature>
<feature type="domain" description="C2H2-type" evidence="12">
    <location>
        <begin position="170"/>
        <end position="197"/>
    </location>
</feature>
<dbReference type="InterPro" id="IPR036236">
    <property type="entry name" value="Znf_C2H2_sf"/>
</dbReference>
<evidence type="ECO:0000259" key="12">
    <source>
        <dbReference type="PROSITE" id="PS50157"/>
    </source>
</evidence>